<dbReference type="KEGG" id="goe:100900788"/>
<evidence type="ECO:0000256" key="4">
    <source>
        <dbReference type="ARBA" id="ARBA00022833"/>
    </source>
</evidence>
<dbReference type="PROSITE" id="PS50157">
    <property type="entry name" value="ZINC_FINGER_C2H2_2"/>
    <property type="match status" value="12"/>
</dbReference>
<feature type="domain" description="C2H2-type" evidence="7">
    <location>
        <begin position="775"/>
        <end position="802"/>
    </location>
</feature>
<dbReference type="FunFam" id="3.30.160.60:FF:000483">
    <property type="entry name" value="Zinc finger protein 423"/>
    <property type="match status" value="1"/>
</dbReference>
<evidence type="ECO:0000256" key="1">
    <source>
        <dbReference type="ARBA" id="ARBA00022723"/>
    </source>
</evidence>
<feature type="domain" description="C2H2-type" evidence="7">
    <location>
        <begin position="353"/>
        <end position="380"/>
    </location>
</feature>
<dbReference type="PANTHER" id="PTHR24408:SF58">
    <property type="entry name" value="TRANSCRIPTION FACTOR (TFIIIA), PUTATIVE (AFU_ORTHOLOGUE AFUA_1G05150)-RELATED"/>
    <property type="match status" value="1"/>
</dbReference>
<dbReference type="GO" id="GO:0043565">
    <property type="term" value="F:sequence-specific DNA binding"/>
    <property type="evidence" value="ECO:0007669"/>
    <property type="project" value="TreeGrafter"/>
</dbReference>
<dbReference type="Proteomes" id="UP000694867">
    <property type="component" value="Unplaced"/>
</dbReference>
<feature type="domain" description="C2H2-type" evidence="7">
    <location>
        <begin position="497"/>
        <end position="525"/>
    </location>
</feature>
<feature type="compositionally biased region" description="Polar residues" evidence="6">
    <location>
        <begin position="113"/>
        <end position="131"/>
    </location>
</feature>
<feature type="domain" description="C2H2-type" evidence="7">
    <location>
        <begin position="805"/>
        <end position="832"/>
    </location>
</feature>
<evidence type="ECO:0000313" key="9">
    <source>
        <dbReference type="RefSeq" id="XP_028968084.1"/>
    </source>
</evidence>
<organism evidence="8 9">
    <name type="scientific">Galendromus occidentalis</name>
    <name type="common">western predatory mite</name>
    <dbReference type="NCBI Taxonomy" id="34638"/>
    <lineage>
        <taxon>Eukaryota</taxon>
        <taxon>Metazoa</taxon>
        <taxon>Ecdysozoa</taxon>
        <taxon>Arthropoda</taxon>
        <taxon>Chelicerata</taxon>
        <taxon>Arachnida</taxon>
        <taxon>Acari</taxon>
        <taxon>Parasitiformes</taxon>
        <taxon>Mesostigmata</taxon>
        <taxon>Gamasina</taxon>
        <taxon>Phytoseioidea</taxon>
        <taxon>Phytoseiidae</taxon>
        <taxon>Typhlodrominae</taxon>
        <taxon>Galendromus</taxon>
    </lineage>
</organism>
<dbReference type="Pfam" id="PF00096">
    <property type="entry name" value="zf-C2H2"/>
    <property type="match status" value="4"/>
</dbReference>
<dbReference type="Pfam" id="PF12874">
    <property type="entry name" value="zf-met"/>
    <property type="match status" value="1"/>
</dbReference>
<evidence type="ECO:0000313" key="8">
    <source>
        <dbReference type="Proteomes" id="UP000694867"/>
    </source>
</evidence>
<accession>A0AAJ7WI84</accession>
<evidence type="ECO:0000256" key="2">
    <source>
        <dbReference type="ARBA" id="ARBA00022737"/>
    </source>
</evidence>
<dbReference type="SMART" id="SM00451">
    <property type="entry name" value="ZnF_U1"/>
    <property type="match status" value="4"/>
</dbReference>
<evidence type="ECO:0000256" key="5">
    <source>
        <dbReference type="PROSITE-ProRule" id="PRU00042"/>
    </source>
</evidence>
<feature type="domain" description="C2H2-type" evidence="7">
    <location>
        <begin position="18"/>
        <end position="45"/>
    </location>
</feature>
<dbReference type="InterPro" id="IPR013087">
    <property type="entry name" value="Znf_C2H2_type"/>
</dbReference>
<feature type="compositionally biased region" description="Low complexity" evidence="6">
    <location>
        <begin position="143"/>
        <end position="160"/>
    </location>
</feature>
<dbReference type="Gene3D" id="3.30.160.60">
    <property type="entry name" value="Classic Zinc Finger"/>
    <property type="match status" value="10"/>
</dbReference>
<evidence type="ECO:0000256" key="6">
    <source>
        <dbReference type="SAM" id="MobiDB-lite"/>
    </source>
</evidence>
<dbReference type="PANTHER" id="PTHR24408">
    <property type="entry name" value="ZINC FINGER PROTEIN"/>
    <property type="match status" value="1"/>
</dbReference>
<dbReference type="Pfam" id="PF13912">
    <property type="entry name" value="zf-C2H2_6"/>
    <property type="match status" value="1"/>
</dbReference>
<feature type="domain" description="C2H2-type" evidence="7">
    <location>
        <begin position="580"/>
        <end position="602"/>
    </location>
</feature>
<protein>
    <submittedName>
        <fullName evidence="9">Zinc finger protein 423 homolog</fullName>
    </submittedName>
</protein>
<dbReference type="SMART" id="SM00355">
    <property type="entry name" value="ZnF_C2H2"/>
    <property type="match status" value="22"/>
</dbReference>
<feature type="region of interest" description="Disordered" evidence="6">
    <location>
        <begin position="853"/>
        <end position="888"/>
    </location>
</feature>
<dbReference type="AlphaFoldDB" id="A0AAJ7WI84"/>
<dbReference type="PROSITE" id="PS00028">
    <property type="entry name" value="ZINC_FINGER_C2H2_1"/>
    <property type="match status" value="17"/>
</dbReference>
<feature type="domain" description="C2H2-type" evidence="7">
    <location>
        <begin position="471"/>
        <end position="498"/>
    </location>
</feature>
<evidence type="ECO:0000259" key="7">
    <source>
        <dbReference type="PROSITE" id="PS50157"/>
    </source>
</evidence>
<dbReference type="InterPro" id="IPR036236">
    <property type="entry name" value="Znf_C2H2_sf"/>
</dbReference>
<feature type="compositionally biased region" description="Acidic residues" evidence="6">
    <location>
        <begin position="872"/>
        <end position="888"/>
    </location>
</feature>
<dbReference type="InterPro" id="IPR003604">
    <property type="entry name" value="Matrin/U1-like-C_Znf_C2H2"/>
</dbReference>
<gene>
    <name evidence="9" type="primary">LOC100900788</name>
</gene>
<reference evidence="9" key="1">
    <citation type="submission" date="2025-08" db="UniProtKB">
        <authorList>
            <consortium name="RefSeq"/>
        </authorList>
    </citation>
    <scope>IDENTIFICATION</scope>
</reference>
<keyword evidence="2" id="KW-0677">Repeat</keyword>
<name>A0AAJ7WI84_9ACAR</name>
<sequence length="888" mass="99143">MTIFSPFHSQVHSDKMPFRCDYCQRLFKHKRSRDRHVKLHTGDKKYRCTQCESAFSRSDHLKIHMKTHDNAKPYQCSMCNRGYNTAAALTSHMQNHRKNTAEAQARDDRQRMSNRPTTNHRSDSANDSDTPLANGFRTDRLSRSPSSDRPAPLLSSPLDPFTSSPTPVCSLCSRSDFGTMENLQLHMRAAHSNFPAMASLMNKNINFNLAYLAAQRLSPTDAGTETYNCQYCRIQLPSPHALQTHTLQAHTINPGTLPHSLEFISKLFEARVLQMANSESVVAAAAAAANHSCPHCRIEMPSQAALVEHVRFAHTDVNGGGPFICPQCGQASPDFEAFRLHHASHLPPNKVSRVCPECNAEFGSSQQLETHVASHYLKQATEFNCSSCSKAFSEPEDLQKHHMEHHAQHLYRCSVCKKVCESKAEAQAHFSSKHSEKTRVYQCGSCNTNYGSEGEFSVHVQVTHLAKASPYRCLLCKQTFPSEPLLQRHVETHNRQFACSMCDQAFHVEYLLQKHMEAAHSTLSAQNLTLSKRTAKCDVCDLAANGVSLLCAYCNESCKSRSDLDNHMKLHQHGSSNGKHKCNICDEIFSNVSALAEHKLTHCKVTVGTTCAICRDILRTEKEFAEHVATHGGSGTGLPLPCVICKQTLMSEVELQIHAKFHIGSSSATSAEATKICEICHTQNDHLARAPNGKISCEECFAQGVKQSKIEKCSDCGVKFEGRIEFERHSCRKAEPSHKKIKLEKISCSDCHKTFDSAADLESHSKIHREIPSAFECKLCRGGFETATELQIHLIEHSFEGCPGFTCYLCSAIFTTARSLSSHITEHGSKPFDCTKCDMTFYFRAELENHELTEHLNRTPTPSQEERSALEPEVEMTEDGDDEELVVA</sequence>
<keyword evidence="4" id="KW-0862">Zinc</keyword>
<evidence type="ECO:0000256" key="3">
    <source>
        <dbReference type="ARBA" id="ARBA00022771"/>
    </source>
</evidence>
<keyword evidence="1" id="KW-0479">Metal-binding</keyword>
<dbReference type="RefSeq" id="XP_028968084.1">
    <property type="nucleotide sequence ID" value="XM_029112251.1"/>
</dbReference>
<dbReference type="GO" id="GO:0005634">
    <property type="term" value="C:nucleus"/>
    <property type="evidence" value="ECO:0007669"/>
    <property type="project" value="TreeGrafter"/>
</dbReference>
<feature type="domain" description="C2H2-type" evidence="7">
    <location>
        <begin position="383"/>
        <end position="410"/>
    </location>
</feature>
<dbReference type="CTD" id="36609"/>
<feature type="domain" description="C2H2-type" evidence="7">
    <location>
        <begin position="746"/>
        <end position="768"/>
    </location>
</feature>
<feature type="domain" description="C2H2-type" evidence="7">
    <location>
        <begin position="74"/>
        <end position="101"/>
    </location>
</feature>
<feature type="domain" description="C2H2-type" evidence="7">
    <location>
        <begin position="46"/>
        <end position="73"/>
    </location>
</feature>
<proteinExistence type="predicted"/>
<keyword evidence="3 5" id="KW-0863">Zinc-finger</keyword>
<dbReference type="SUPFAM" id="SSF57667">
    <property type="entry name" value="beta-beta-alpha zinc fingers"/>
    <property type="match status" value="8"/>
</dbReference>
<keyword evidence="8" id="KW-1185">Reference proteome</keyword>
<dbReference type="GO" id="GO:0000981">
    <property type="term" value="F:DNA-binding transcription factor activity, RNA polymerase II-specific"/>
    <property type="evidence" value="ECO:0007669"/>
    <property type="project" value="TreeGrafter"/>
</dbReference>
<dbReference type="GeneID" id="100900788"/>
<dbReference type="GO" id="GO:0008270">
    <property type="term" value="F:zinc ion binding"/>
    <property type="evidence" value="ECO:0007669"/>
    <property type="project" value="UniProtKB-KW"/>
</dbReference>
<feature type="region of interest" description="Disordered" evidence="6">
    <location>
        <begin position="95"/>
        <end position="164"/>
    </location>
</feature>
<feature type="domain" description="C2H2-type" evidence="7">
    <location>
        <begin position="832"/>
        <end position="860"/>
    </location>
</feature>